<organism evidence="12 13">
    <name type="scientific">Streptomyces sp. 900105245</name>
    <dbReference type="NCBI Taxonomy" id="3154379"/>
    <lineage>
        <taxon>Bacteria</taxon>
        <taxon>Bacillati</taxon>
        <taxon>Actinomycetota</taxon>
        <taxon>Actinomycetes</taxon>
        <taxon>Kitasatosporales</taxon>
        <taxon>Streptomycetaceae</taxon>
        <taxon>Streptomyces</taxon>
    </lineage>
</organism>
<evidence type="ECO:0000256" key="2">
    <source>
        <dbReference type="ARBA" id="ARBA00004882"/>
    </source>
</evidence>
<dbReference type="SUPFAM" id="SSF53927">
    <property type="entry name" value="Cytidine deaminase-like"/>
    <property type="match status" value="1"/>
</dbReference>
<dbReference type="PROSITE" id="PS51747">
    <property type="entry name" value="CYT_DCMP_DEAMINASES_2"/>
    <property type="match status" value="1"/>
</dbReference>
<evidence type="ECO:0000256" key="6">
    <source>
        <dbReference type="ARBA" id="ARBA00019930"/>
    </source>
</evidence>
<evidence type="ECO:0000256" key="9">
    <source>
        <dbReference type="ARBA" id="ARBA00049861"/>
    </source>
</evidence>
<dbReference type="Pfam" id="PF01872">
    <property type="entry name" value="RibD_C"/>
    <property type="match status" value="1"/>
</dbReference>
<name>A0ABV1UIF2_9ACTN</name>
<comment type="similarity">
    <text evidence="4">In the C-terminal section; belongs to the HTP reductase family.</text>
</comment>
<dbReference type="Gene3D" id="3.40.140.10">
    <property type="entry name" value="Cytidine Deaminase, domain 2"/>
    <property type="match status" value="1"/>
</dbReference>
<dbReference type="InterPro" id="IPR024072">
    <property type="entry name" value="DHFR-like_dom_sf"/>
</dbReference>
<dbReference type="InterPro" id="IPR002125">
    <property type="entry name" value="CMP_dCMP_dom"/>
</dbReference>
<dbReference type="SUPFAM" id="SSF53597">
    <property type="entry name" value="Dihydrofolate reductase-like"/>
    <property type="match status" value="1"/>
</dbReference>
<evidence type="ECO:0000313" key="13">
    <source>
        <dbReference type="Proteomes" id="UP001470023"/>
    </source>
</evidence>
<comment type="similarity">
    <text evidence="3">In the N-terminal section; belongs to the cytidine and deoxycytidylate deaminase family.</text>
</comment>
<keyword evidence="7" id="KW-0521">NADP</keyword>
<comment type="catalytic activity">
    <reaction evidence="9">
        <text>5-amino-6-(5-phospho-D-ribitylamino)uracil + NADP(+) = 5-amino-6-(5-phospho-D-ribosylamino)uracil + NADPH + H(+)</text>
        <dbReference type="Rhea" id="RHEA:17845"/>
        <dbReference type="ChEBI" id="CHEBI:15378"/>
        <dbReference type="ChEBI" id="CHEBI:57783"/>
        <dbReference type="ChEBI" id="CHEBI:58349"/>
        <dbReference type="ChEBI" id="CHEBI:58421"/>
        <dbReference type="ChEBI" id="CHEBI:58453"/>
        <dbReference type="EC" id="1.1.1.193"/>
    </reaction>
</comment>
<protein>
    <recommendedName>
        <fullName evidence="6">Riboflavin biosynthesis protein RibD</fullName>
        <ecNumber evidence="5">3.5.4.26</ecNumber>
    </recommendedName>
</protein>
<dbReference type="RefSeq" id="WP_352065337.1">
    <property type="nucleotide sequence ID" value="NZ_JBEPAZ010000050.1"/>
</dbReference>
<evidence type="ECO:0000256" key="5">
    <source>
        <dbReference type="ARBA" id="ARBA00012766"/>
    </source>
</evidence>
<dbReference type="InterPro" id="IPR050765">
    <property type="entry name" value="Riboflavin_Biosynth_HTPR"/>
</dbReference>
<dbReference type="Pfam" id="PF00383">
    <property type="entry name" value="dCMP_cyt_deam_1"/>
    <property type="match status" value="1"/>
</dbReference>
<comment type="catalytic activity">
    <reaction evidence="10">
        <text>2,5-diamino-6-hydroxy-4-(5-phosphoribosylamino)-pyrimidine + H2O + H(+) = 5-amino-6-(5-phospho-D-ribosylamino)uracil + NH4(+)</text>
        <dbReference type="Rhea" id="RHEA:21868"/>
        <dbReference type="ChEBI" id="CHEBI:15377"/>
        <dbReference type="ChEBI" id="CHEBI:15378"/>
        <dbReference type="ChEBI" id="CHEBI:28938"/>
        <dbReference type="ChEBI" id="CHEBI:58453"/>
        <dbReference type="ChEBI" id="CHEBI:58614"/>
        <dbReference type="EC" id="3.5.4.26"/>
    </reaction>
</comment>
<evidence type="ECO:0000259" key="11">
    <source>
        <dbReference type="PROSITE" id="PS51747"/>
    </source>
</evidence>
<gene>
    <name evidence="12" type="ORF">ABT272_35435</name>
</gene>
<dbReference type="InterPro" id="IPR002734">
    <property type="entry name" value="RibDG_C"/>
</dbReference>
<evidence type="ECO:0000256" key="1">
    <source>
        <dbReference type="ARBA" id="ARBA00002151"/>
    </source>
</evidence>
<keyword evidence="13" id="KW-1185">Reference proteome</keyword>
<dbReference type="InterPro" id="IPR016193">
    <property type="entry name" value="Cytidine_deaminase-like"/>
</dbReference>
<evidence type="ECO:0000256" key="4">
    <source>
        <dbReference type="ARBA" id="ARBA00007417"/>
    </source>
</evidence>
<dbReference type="PANTHER" id="PTHR38011:SF7">
    <property type="entry name" value="2,5-DIAMINO-6-RIBOSYLAMINO-4(3H)-PYRIMIDINONE 5'-PHOSPHATE REDUCTASE"/>
    <property type="match status" value="1"/>
</dbReference>
<dbReference type="EC" id="3.5.4.26" evidence="5"/>
<comment type="caution">
    <text evidence="12">The sequence shown here is derived from an EMBL/GenBank/DDBJ whole genome shotgun (WGS) entry which is preliminary data.</text>
</comment>
<feature type="domain" description="CMP/dCMP-type deaminase" evidence="11">
    <location>
        <begin position="230"/>
        <end position="358"/>
    </location>
</feature>
<evidence type="ECO:0000256" key="8">
    <source>
        <dbReference type="ARBA" id="ARBA00023002"/>
    </source>
</evidence>
<dbReference type="EMBL" id="JBEPAZ010000050">
    <property type="protein sequence ID" value="MER6432977.1"/>
    <property type="molecule type" value="Genomic_DNA"/>
</dbReference>
<accession>A0ABV1UIF2</accession>
<evidence type="ECO:0000256" key="10">
    <source>
        <dbReference type="ARBA" id="ARBA00049886"/>
    </source>
</evidence>
<sequence length="377" mass="39642">MPLPYVLLSAAVSLDGYLDDTGPDRLLLSSPADFDRVDAVRASVDAILIGAGTIRADNPRLLVNSAERRAARVASGRPAYPLKVTVTATGDLDPGAHFWHTGGEKLVCTTDKGAEVASRLLGDTADVVALGADLDWRALLEHLHDVRGVERLMVEGGGRVHTQLLTQGLADELQLVLAPLLVGDPAAPRLFGPGEYQGGRLRLVETRRIEDVVLMRYEPTAPGAGPVPTAADRRWLRTACELAAQCPPSETAFSVGAVVVAADGTELARGHSREGGDPVVHAEEAALARIDPADPALPGATVYSSLEPCARRASRPAPCAELILRSGARRVVTAWREPDTFVAGADGTGVLRDGGAEVVVLPEFEAFAKAPNAHLTA</sequence>
<dbReference type="Gene3D" id="3.40.430.10">
    <property type="entry name" value="Dihydrofolate Reductase, subunit A"/>
    <property type="match status" value="1"/>
</dbReference>
<dbReference type="PANTHER" id="PTHR38011">
    <property type="entry name" value="DIHYDROFOLATE REDUCTASE FAMILY PROTEIN (AFU_ORTHOLOGUE AFUA_8G06820)"/>
    <property type="match status" value="1"/>
</dbReference>
<evidence type="ECO:0000313" key="12">
    <source>
        <dbReference type="EMBL" id="MER6432977.1"/>
    </source>
</evidence>
<evidence type="ECO:0000256" key="7">
    <source>
        <dbReference type="ARBA" id="ARBA00022857"/>
    </source>
</evidence>
<keyword evidence="8" id="KW-0560">Oxidoreductase</keyword>
<proteinExistence type="inferred from homology"/>
<comment type="function">
    <text evidence="1">Converts 2,5-diamino-6-(ribosylamino)-4(3h)-pyrimidinone 5'-phosphate into 5-amino-6-(ribosylamino)-2,4(1h,3h)-pyrimidinedione 5'-phosphate.</text>
</comment>
<evidence type="ECO:0000256" key="3">
    <source>
        <dbReference type="ARBA" id="ARBA00005259"/>
    </source>
</evidence>
<dbReference type="Proteomes" id="UP001470023">
    <property type="component" value="Unassembled WGS sequence"/>
</dbReference>
<reference evidence="12 13" key="1">
    <citation type="submission" date="2024-06" db="EMBL/GenBank/DDBJ databases">
        <title>The Natural Products Discovery Center: Release of the First 8490 Sequenced Strains for Exploring Actinobacteria Biosynthetic Diversity.</title>
        <authorList>
            <person name="Kalkreuter E."/>
            <person name="Kautsar S.A."/>
            <person name="Yang D."/>
            <person name="Bader C.D."/>
            <person name="Teijaro C.N."/>
            <person name="Fluegel L."/>
            <person name="Davis C.M."/>
            <person name="Simpson J.R."/>
            <person name="Lauterbach L."/>
            <person name="Steele A.D."/>
            <person name="Gui C."/>
            <person name="Meng S."/>
            <person name="Li G."/>
            <person name="Viehrig K."/>
            <person name="Ye F."/>
            <person name="Su P."/>
            <person name="Kiefer A.F."/>
            <person name="Nichols A."/>
            <person name="Cepeda A.J."/>
            <person name="Yan W."/>
            <person name="Fan B."/>
            <person name="Jiang Y."/>
            <person name="Adhikari A."/>
            <person name="Zheng C.-J."/>
            <person name="Schuster L."/>
            <person name="Cowan T.M."/>
            <person name="Smanski M.J."/>
            <person name="Chevrette M.G."/>
            <person name="De Carvalho L.P.S."/>
            <person name="Shen B."/>
        </authorList>
    </citation>
    <scope>NUCLEOTIDE SEQUENCE [LARGE SCALE GENOMIC DNA]</scope>
    <source>
        <strain evidence="12 13">NPDC001166</strain>
    </source>
</reference>
<comment type="pathway">
    <text evidence="2">Cofactor biosynthesis; riboflavin biosynthesis; 5-amino-6-(D-ribitylamino)uracil from GTP: step 2/4.</text>
</comment>